<proteinExistence type="predicted"/>
<reference evidence="2" key="1">
    <citation type="journal article" date="2015" name="Nature">
        <title>Complex archaea that bridge the gap between prokaryotes and eukaryotes.</title>
        <authorList>
            <person name="Spang A."/>
            <person name="Saw J.H."/>
            <person name="Jorgensen S.L."/>
            <person name="Zaremba-Niedzwiedzka K."/>
            <person name="Martijn J."/>
            <person name="Lind A.E."/>
            <person name="van Eijk R."/>
            <person name="Schleper C."/>
            <person name="Guy L."/>
            <person name="Ettema T.J."/>
        </authorList>
    </citation>
    <scope>NUCLEOTIDE SEQUENCE</scope>
</reference>
<protein>
    <submittedName>
        <fullName evidence="2">Uncharacterized protein</fullName>
    </submittedName>
</protein>
<organism evidence="2">
    <name type="scientific">marine sediment metagenome</name>
    <dbReference type="NCBI Taxonomy" id="412755"/>
    <lineage>
        <taxon>unclassified sequences</taxon>
        <taxon>metagenomes</taxon>
        <taxon>ecological metagenomes</taxon>
    </lineage>
</organism>
<dbReference type="EMBL" id="LAZR01004012">
    <property type="protein sequence ID" value="KKN12617.1"/>
    <property type="molecule type" value="Genomic_DNA"/>
</dbReference>
<accession>A0A0F9NKR3</accession>
<sequence length="117" mass="13766">MKLLLAVLVFMMYLFPGTRLQEIHYVEACFESYAHGSYCFVDVKGTSYEFQNMEPSAQEKYDLTDGNYQGRTFCVVYTIETINYEEEKGEEEENDEDEENDNNEYQEYIIVDLELVG</sequence>
<evidence type="ECO:0000313" key="2">
    <source>
        <dbReference type="EMBL" id="KKN12617.1"/>
    </source>
</evidence>
<feature type="compositionally biased region" description="Acidic residues" evidence="1">
    <location>
        <begin position="84"/>
        <end position="104"/>
    </location>
</feature>
<feature type="region of interest" description="Disordered" evidence="1">
    <location>
        <begin position="84"/>
        <end position="105"/>
    </location>
</feature>
<name>A0A0F9NKR3_9ZZZZ</name>
<gene>
    <name evidence="2" type="ORF">LCGC14_1014600</name>
</gene>
<evidence type="ECO:0000256" key="1">
    <source>
        <dbReference type="SAM" id="MobiDB-lite"/>
    </source>
</evidence>
<comment type="caution">
    <text evidence="2">The sequence shown here is derived from an EMBL/GenBank/DDBJ whole genome shotgun (WGS) entry which is preliminary data.</text>
</comment>
<dbReference type="AlphaFoldDB" id="A0A0F9NKR3"/>